<evidence type="ECO:0000256" key="11">
    <source>
        <dbReference type="SAM" id="SignalP"/>
    </source>
</evidence>
<comment type="caution">
    <text evidence="15">The sequence shown here is derived from an EMBL/GenBank/DDBJ whole genome shotgun (WGS) entry which is preliminary data.</text>
</comment>
<accession>A0A1R3HTU3</accession>
<reference evidence="16" key="1">
    <citation type="submission" date="2013-09" db="EMBL/GenBank/DDBJ databases">
        <title>Corchorus olitorius genome sequencing.</title>
        <authorList>
            <person name="Alam M."/>
            <person name="Haque M.S."/>
            <person name="Islam M.S."/>
            <person name="Emdad E.M."/>
            <person name="Islam M.M."/>
            <person name="Ahmed B."/>
            <person name="Halim A."/>
            <person name="Hossen Q.M.M."/>
            <person name="Hossain M.Z."/>
            <person name="Ahmed R."/>
            <person name="Khan M.M."/>
            <person name="Islam R."/>
            <person name="Rashid M.M."/>
            <person name="Khan S.A."/>
            <person name="Rahman M.S."/>
            <person name="Alam M."/>
            <person name="Yahiya A.S."/>
            <person name="Khan M.S."/>
            <person name="Azam M.S."/>
            <person name="Haque T."/>
            <person name="Lashkar M.Z.H."/>
            <person name="Akhand A.I."/>
            <person name="Morshed G."/>
            <person name="Roy S."/>
            <person name="Uddin K.S."/>
            <person name="Rabeya T."/>
            <person name="Hossain A.S."/>
            <person name="Chowdhury A."/>
            <person name="Snigdha A.R."/>
            <person name="Mortoza M.S."/>
            <person name="Matin S.A."/>
            <person name="Hoque S.M.E."/>
            <person name="Islam M.K."/>
            <person name="Roy D.K."/>
            <person name="Haider R."/>
            <person name="Moosa M.M."/>
            <person name="Elias S.M."/>
            <person name="Hasan A.M."/>
            <person name="Jahan S."/>
            <person name="Shafiuddin M."/>
            <person name="Mahmood N."/>
            <person name="Shommy N.S."/>
        </authorList>
    </citation>
    <scope>NUCLEOTIDE SEQUENCE [LARGE SCALE GENOMIC DNA]</scope>
    <source>
        <strain evidence="16">cv. O-4</strain>
    </source>
</reference>
<keyword evidence="6" id="KW-0325">Glycoprotein</keyword>
<dbReference type="STRING" id="93759.A0A1R3HTU3"/>
<feature type="compositionally biased region" description="Pro residues" evidence="10">
    <location>
        <begin position="103"/>
        <end position="117"/>
    </location>
</feature>
<evidence type="ECO:0000313" key="15">
    <source>
        <dbReference type="EMBL" id="OMO73819.1"/>
    </source>
</evidence>
<dbReference type="GO" id="GO:0005975">
    <property type="term" value="P:carbohydrate metabolic process"/>
    <property type="evidence" value="ECO:0007669"/>
    <property type="project" value="InterPro"/>
</dbReference>
<comment type="catalytic activity">
    <reaction evidence="1">
        <text>Hydrolysis of terminal, non-reducing (1-&gt;4)-linked alpha-D-glucose residues with release of alpha-D-glucose.</text>
        <dbReference type="EC" id="3.2.1.20"/>
    </reaction>
</comment>
<dbReference type="Pfam" id="PF13802">
    <property type="entry name" value="Gal_mutarotas_2"/>
    <property type="match status" value="1"/>
</dbReference>
<evidence type="ECO:0000256" key="8">
    <source>
        <dbReference type="ARBA" id="ARBA00041343"/>
    </source>
</evidence>
<dbReference type="OrthoDB" id="5839090at2759"/>
<dbReference type="AlphaFoldDB" id="A0A1R3HTU3"/>
<dbReference type="FunFam" id="3.20.20.80:FF:000016">
    <property type="entry name" value="Maltase-glucoamylase, intestinal"/>
    <property type="match status" value="1"/>
</dbReference>
<name>A0A1R3HTU3_9ROSI</name>
<dbReference type="Gene3D" id="2.60.40.1760">
    <property type="entry name" value="glycosyl hydrolase (family 31)"/>
    <property type="match status" value="1"/>
</dbReference>
<organism evidence="15 16">
    <name type="scientific">Corchorus olitorius</name>
    <dbReference type="NCBI Taxonomy" id="93759"/>
    <lineage>
        <taxon>Eukaryota</taxon>
        <taxon>Viridiplantae</taxon>
        <taxon>Streptophyta</taxon>
        <taxon>Embryophyta</taxon>
        <taxon>Tracheophyta</taxon>
        <taxon>Spermatophyta</taxon>
        <taxon>Magnoliopsida</taxon>
        <taxon>eudicotyledons</taxon>
        <taxon>Gunneridae</taxon>
        <taxon>Pentapetalae</taxon>
        <taxon>rosids</taxon>
        <taxon>malvids</taxon>
        <taxon>Malvales</taxon>
        <taxon>Malvaceae</taxon>
        <taxon>Grewioideae</taxon>
        <taxon>Apeibeae</taxon>
        <taxon>Corchorus</taxon>
    </lineage>
</organism>
<dbReference type="InterPro" id="IPR048395">
    <property type="entry name" value="Glyco_hydro_31_C"/>
</dbReference>
<feature type="domain" description="Glycoside hydrolase family 31 N-terminal" evidence="13">
    <location>
        <begin position="153"/>
        <end position="264"/>
    </location>
</feature>
<dbReference type="SUPFAM" id="SSF51011">
    <property type="entry name" value="Glycosyl hydrolase domain"/>
    <property type="match status" value="1"/>
</dbReference>
<evidence type="ECO:0000259" key="14">
    <source>
        <dbReference type="Pfam" id="PF21365"/>
    </source>
</evidence>
<evidence type="ECO:0000256" key="5">
    <source>
        <dbReference type="ARBA" id="ARBA00022801"/>
    </source>
</evidence>
<evidence type="ECO:0000256" key="9">
    <source>
        <dbReference type="RuleBase" id="RU361185"/>
    </source>
</evidence>
<dbReference type="InterPro" id="IPR013780">
    <property type="entry name" value="Glyco_hydro_b"/>
</dbReference>
<feature type="region of interest" description="Disordered" evidence="10">
    <location>
        <begin position="91"/>
        <end position="127"/>
    </location>
</feature>
<feature type="domain" description="Glycoside hydrolase family 31 TIM barrel" evidence="12">
    <location>
        <begin position="307"/>
        <end position="655"/>
    </location>
</feature>
<dbReference type="Pfam" id="PF01055">
    <property type="entry name" value="Glyco_hydro_31_2nd"/>
    <property type="match status" value="1"/>
</dbReference>
<dbReference type="GO" id="GO:0090599">
    <property type="term" value="F:alpha-glucosidase activity"/>
    <property type="evidence" value="ECO:0007669"/>
    <property type="project" value="UniProtKB-ARBA"/>
</dbReference>
<dbReference type="Pfam" id="PF21365">
    <property type="entry name" value="Glyco_hydro_31_3rd"/>
    <property type="match status" value="1"/>
</dbReference>
<dbReference type="FunFam" id="2.60.40.1180:FF:000044">
    <property type="entry name" value="Alpha-glucosidase 1"/>
    <property type="match status" value="1"/>
</dbReference>
<protein>
    <recommendedName>
        <fullName evidence="3">alpha-glucosidase</fullName>
        <ecNumber evidence="3">3.2.1.20</ecNumber>
    </recommendedName>
    <alternativeName>
        <fullName evidence="8">Maltase</fullName>
    </alternativeName>
</protein>
<evidence type="ECO:0000259" key="13">
    <source>
        <dbReference type="Pfam" id="PF13802"/>
    </source>
</evidence>
<feature type="chain" id="PRO_5013317592" description="alpha-glucosidase" evidence="11">
    <location>
        <begin position="22"/>
        <end position="906"/>
    </location>
</feature>
<evidence type="ECO:0000256" key="3">
    <source>
        <dbReference type="ARBA" id="ARBA00012741"/>
    </source>
</evidence>
<dbReference type="Gene3D" id="2.60.40.1180">
    <property type="entry name" value="Golgi alpha-mannosidase II"/>
    <property type="match status" value="2"/>
</dbReference>
<evidence type="ECO:0000259" key="12">
    <source>
        <dbReference type="Pfam" id="PF01055"/>
    </source>
</evidence>
<sequence length="906" mass="101252">METVLLLLFIVNIFFFSLCNCQGDNQTVGFGYKLVSSDENGKTLTASLSLIQSSSVFGPDIQNLNLVASFETSNRLRIRVTDSDNERWEIPEEIIPRQSQPSSPSPIPSPFPSPSPSPSQSSSHRSLLDTNSHLKLKQGILLSDPTSDLVFNLHNTTPFSFSASRRSSGEVLFDTSPNASDPLVFKDQYIQLSSALPKDRSSLYGLGEHTKKTFKLQYNDQFTLWNADIASASVNNNLYGSHPFYLDVRPGGVSHGVLLMNSNGMDIVYSGDRITYKIIGGIIDLYVFAGPQPDAVTDQYTQLIGRPAPMPDWAFGFHQCRYGYKDVSDLESVVAGYANASIPLDVMWTDIDHMDAYKIFTLDPVNFPQDRMKTFVDNLHQNDQKFVVIVDPGVGINNSYGTYTRGLEADIFIKRDGVPYMGQVWPGNVHFPDFSNPKTQAYWTNEIKLFRDDLLEVDGLWLDMNEISNFITSQPTPNSSLDTPPYKINNQGGNLNARTVPATALHFGNRTEYNVHNLYGLLESKATHEALTQVIGERPFILTRSTFVSSGKYAAHWTGDNRASWEDLAYTIPAILNFGLFGIPMVGADICGFSGNTNEELCQRWIQLGAFYPFARDHSDKNSIRQELYLWESVAESARKVLGLRYRLLPYFYTLMMEANKNGTPIARPLFFSFPQDNQTYEINSQFLLGKGVLISPVLTQGAVSVEAYFPAGNWFDIFNQSNWVNGTTGRTVTLDAPRDHINVHVREGSIIPMQGEGNSTKAVRKTPFELLVAVSNNEPMTGQVFLDDGKGMEMGGKEGKWSLVRFYGSMSGDKHVSIRSEVENGGFALSQKSVINKVTLMGLEKGYDYEVLTPFVNTSNNKKAAIRPIVKTRLDRNPNFHVLEISRLRLPMGQNFNLQLKAQKI</sequence>
<keyword evidence="4 11" id="KW-0732">Signal</keyword>
<proteinExistence type="inferred from homology"/>
<feature type="domain" description="Glycosyl hydrolase family 31 C-terminal" evidence="14">
    <location>
        <begin position="663"/>
        <end position="752"/>
    </location>
</feature>
<dbReference type="PROSITE" id="PS00129">
    <property type="entry name" value="GLYCOSYL_HYDROL_F31_1"/>
    <property type="match status" value="1"/>
</dbReference>
<comment type="similarity">
    <text evidence="2 9">Belongs to the glycosyl hydrolase 31 family.</text>
</comment>
<keyword evidence="16" id="KW-1185">Reference proteome</keyword>
<keyword evidence="5 9" id="KW-0378">Hydrolase</keyword>
<dbReference type="Gene3D" id="3.20.20.80">
    <property type="entry name" value="Glycosidases"/>
    <property type="match status" value="1"/>
</dbReference>
<dbReference type="EMBL" id="AWUE01019391">
    <property type="protein sequence ID" value="OMO73819.1"/>
    <property type="molecule type" value="Genomic_DNA"/>
</dbReference>
<dbReference type="PANTHER" id="PTHR22762:SF133">
    <property type="entry name" value="P-TYPE DOMAIN-CONTAINING PROTEIN"/>
    <property type="match status" value="1"/>
</dbReference>
<dbReference type="PROSITE" id="PS00707">
    <property type="entry name" value="GLYCOSYL_HYDROL_F31_2"/>
    <property type="match status" value="1"/>
</dbReference>
<evidence type="ECO:0000256" key="4">
    <source>
        <dbReference type="ARBA" id="ARBA00022729"/>
    </source>
</evidence>
<dbReference type="SUPFAM" id="SSF51445">
    <property type="entry name" value="(Trans)glycosidases"/>
    <property type="match status" value="1"/>
</dbReference>
<feature type="signal peptide" evidence="11">
    <location>
        <begin position="1"/>
        <end position="21"/>
    </location>
</feature>
<evidence type="ECO:0000313" key="16">
    <source>
        <dbReference type="Proteomes" id="UP000187203"/>
    </source>
</evidence>
<dbReference type="Proteomes" id="UP000187203">
    <property type="component" value="Unassembled WGS sequence"/>
</dbReference>
<dbReference type="InterPro" id="IPR000322">
    <property type="entry name" value="Glyco_hydro_31_TIM"/>
</dbReference>
<dbReference type="CDD" id="cd06602">
    <property type="entry name" value="GH31_MGAM_SI_GAA"/>
    <property type="match status" value="1"/>
</dbReference>
<dbReference type="InterPro" id="IPR030459">
    <property type="entry name" value="Glyco_hydro_31_CS"/>
</dbReference>
<dbReference type="InterPro" id="IPR030458">
    <property type="entry name" value="Glyco_hydro_31_AS"/>
</dbReference>
<evidence type="ECO:0000256" key="6">
    <source>
        <dbReference type="ARBA" id="ARBA00023180"/>
    </source>
</evidence>
<evidence type="ECO:0000256" key="1">
    <source>
        <dbReference type="ARBA" id="ARBA00001657"/>
    </source>
</evidence>
<keyword evidence="7 9" id="KW-0326">Glycosidase</keyword>
<dbReference type="InterPro" id="IPR017853">
    <property type="entry name" value="GH"/>
</dbReference>
<evidence type="ECO:0000256" key="7">
    <source>
        <dbReference type="ARBA" id="ARBA00023295"/>
    </source>
</evidence>
<dbReference type="InterPro" id="IPR011013">
    <property type="entry name" value="Gal_mutarotase_sf_dom"/>
</dbReference>
<evidence type="ECO:0000256" key="10">
    <source>
        <dbReference type="SAM" id="MobiDB-lite"/>
    </source>
</evidence>
<dbReference type="InterPro" id="IPR025887">
    <property type="entry name" value="Glyco_hydro_31_N_dom"/>
</dbReference>
<gene>
    <name evidence="15" type="ORF">COLO4_26842</name>
</gene>
<dbReference type="SUPFAM" id="SSF74650">
    <property type="entry name" value="Galactose mutarotase-like"/>
    <property type="match status" value="1"/>
</dbReference>
<evidence type="ECO:0000256" key="2">
    <source>
        <dbReference type="ARBA" id="ARBA00007806"/>
    </source>
</evidence>
<dbReference type="EC" id="3.2.1.20" evidence="3"/>
<dbReference type="GO" id="GO:0030246">
    <property type="term" value="F:carbohydrate binding"/>
    <property type="evidence" value="ECO:0007669"/>
    <property type="project" value="InterPro"/>
</dbReference>
<dbReference type="PANTHER" id="PTHR22762">
    <property type="entry name" value="ALPHA-GLUCOSIDASE"/>
    <property type="match status" value="1"/>
</dbReference>
<dbReference type="CDD" id="cd14752">
    <property type="entry name" value="GH31_N"/>
    <property type="match status" value="1"/>
</dbReference>